<protein>
    <submittedName>
        <fullName evidence="1">Uncharacterized protein</fullName>
    </submittedName>
</protein>
<proteinExistence type="predicted"/>
<dbReference type="EMBL" id="BPLQ01003322">
    <property type="protein sequence ID" value="GIX99628.1"/>
    <property type="molecule type" value="Genomic_DNA"/>
</dbReference>
<organism evidence="1 2">
    <name type="scientific">Caerostris darwini</name>
    <dbReference type="NCBI Taxonomy" id="1538125"/>
    <lineage>
        <taxon>Eukaryota</taxon>
        <taxon>Metazoa</taxon>
        <taxon>Ecdysozoa</taxon>
        <taxon>Arthropoda</taxon>
        <taxon>Chelicerata</taxon>
        <taxon>Arachnida</taxon>
        <taxon>Araneae</taxon>
        <taxon>Araneomorphae</taxon>
        <taxon>Entelegynae</taxon>
        <taxon>Araneoidea</taxon>
        <taxon>Araneidae</taxon>
        <taxon>Caerostris</taxon>
    </lineage>
</organism>
<evidence type="ECO:0000313" key="1">
    <source>
        <dbReference type="EMBL" id="GIX99628.1"/>
    </source>
</evidence>
<dbReference type="AlphaFoldDB" id="A0AAV4PRI4"/>
<accession>A0AAV4PRI4</accession>
<evidence type="ECO:0000313" key="2">
    <source>
        <dbReference type="Proteomes" id="UP001054837"/>
    </source>
</evidence>
<sequence>MQQKKITKDLPVVNNWETFYTPFADREKGAPGVLEEHELARDYELLLVMFAAGPDTSLRATQFHFYTRSKKGEKEHKLMCYLLLGLKYWF</sequence>
<dbReference type="Proteomes" id="UP001054837">
    <property type="component" value="Unassembled WGS sequence"/>
</dbReference>
<keyword evidence="2" id="KW-1185">Reference proteome</keyword>
<gene>
    <name evidence="1" type="ORF">CDAR_487521</name>
</gene>
<comment type="caution">
    <text evidence="1">The sequence shown here is derived from an EMBL/GenBank/DDBJ whole genome shotgun (WGS) entry which is preliminary data.</text>
</comment>
<reference evidence="1 2" key="1">
    <citation type="submission" date="2021-06" db="EMBL/GenBank/DDBJ databases">
        <title>Caerostris darwini draft genome.</title>
        <authorList>
            <person name="Kono N."/>
            <person name="Arakawa K."/>
        </authorList>
    </citation>
    <scope>NUCLEOTIDE SEQUENCE [LARGE SCALE GENOMIC DNA]</scope>
</reference>
<name>A0AAV4PRI4_9ARAC</name>